<evidence type="ECO:0000256" key="7">
    <source>
        <dbReference type="ARBA" id="ARBA00023033"/>
    </source>
</evidence>
<dbReference type="GO" id="GO:0016705">
    <property type="term" value="F:oxidoreductase activity, acting on paired donors, with incorporation or reduction of molecular oxygen"/>
    <property type="evidence" value="ECO:0007669"/>
    <property type="project" value="InterPro"/>
</dbReference>
<dbReference type="PRINTS" id="PR00385">
    <property type="entry name" value="P450"/>
</dbReference>
<reference evidence="11 12" key="1">
    <citation type="journal article" date="2023" name="J. Hered.">
        <title>Chromosome-level genome of the wood stork (Mycteria americana) provides insight into avian chromosome evolution.</title>
        <authorList>
            <person name="Flamio R. Jr."/>
            <person name="Ramstad K.M."/>
        </authorList>
    </citation>
    <scope>NUCLEOTIDE SEQUENCE [LARGE SCALE GENOMIC DNA]</scope>
    <source>
        <strain evidence="11">JAX WOST 10</strain>
    </source>
</reference>
<protein>
    <submittedName>
        <fullName evidence="11">Uncharacterized protein</fullName>
    </submittedName>
</protein>
<feature type="compositionally biased region" description="Low complexity" evidence="10">
    <location>
        <begin position="32"/>
        <end position="47"/>
    </location>
</feature>
<keyword evidence="6 8" id="KW-0408">Iron</keyword>
<dbReference type="GO" id="GO:0005743">
    <property type="term" value="C:mitochondrial inner membrane"/>
    <property type="evidence" value="ECO:0007669"/>
    <property type="project" value="TreeGrafter"/>
</dbReference>
<evidence type="ECO:0000256" key="6">
    <source>
        <dbReference type="ARBA" id="ARBA00023004"/>
    </source>
</evidence>
<comment type="caution">
    <text evidence="11">The sequence shown here is derived from an EMBL/GenBank/DDBJ whole genome shotgun (WGS) entry which is preliminary data.</text>
</comment>
<dbReference type="PANTHER" id="PTHR24279:SF123">
    <property type="entry name" value="CYTOCHROME P450 FAMILY 27 SUBFAMILY A MEMBER 1"/>
    <property type="match status" value="1"/>
</dbReference>
<dbReference type="SUPFAM" id="SSF48264">
    <property type="entry name" value="Cytochrome P450"/>
    <property type="match status" value="2"/>
</dbReference>
<feature type="binding site" description="axial binding residue" evidence="8">
    <location>
        <position position="523"/>
    </location>
    <ligand>
        <name>heme</name>
        <dbReference type="ChEBI" id="CHEBI:30413"/>
    </ligand>
    <ligandPart>
        <name>Fe</name>
        <dbReference type="ChEBI" id="CHEBI:18248"/>
    </ligandPart>
</feature>
<feature type="compositionally biased region" description="Low complexity" evidence="10">
    <location>
        <begin position="7"/>
        <end position="18"/>
    </location>
</feature>
<evidence type="ECO:0000256" key="9">
    <source>
        <dbReference type="RuleBase" id="RU000461"/>
    </source>
</evidence>
<dbReference type="InterPro" id="IPR001128">
    <property type="entry name" value="Cyt_P450"/>
</dbReference>
<dbReference type="GO" id="GO:0005506">
    <property type="term" value="F:iron ion binding"/>
    <property type="evidence" value="ECO:0007669"/>
    <property type="project" value="InterPro"/>
</dbReference>
<evidence type="ECO:0000256" key="5">
    <source>
        <dbReference type="ARBA" id="ARBA00023002"/>
    </source>
</evidence>
<dbReference type="InterPro" id="IPR050479">
    <property type="entry name" value="CYP11_CYP27_families"/>
</dbReference>
<dbReference type="InterPro" id="IPR017972">
    <property type="entry name" value="Cyt_P450_CS"/>
</dbReference>
<dbReference type="PRINTS" id="PR00463">
    <property type="entry name" value="EP450I"/>
</dbReference>
<comment type="cofactor">
    <cofactor evidence="1 8">
        <name>heme</name>
        <dbReference type="ChEBI" id="CHEBI:30413"/>
    </cofactor>
</comment>
<dbReference type="PANTHER" id="PTHR24279">
    <property type="entry name" value="CYTOCHROME P450"/>
    <property type="match status" value="1"/>
</dbReference>
<proteinExistence type="inferred from homology"/>
<comment type="similarity">
    <text evidence="2 9">Belongs to the cytochrome P450 family.</text>
</comment>
<sequence length="580" mass="64793">MAGPSGGARRPLLPLLLRPRPPPPRSSPGPPRRTGGSAAAAAGPARLKGPEELPGPGLLRTFVWLFLRGYLLHTHRLQVRRGSPAGGLRGAGGARGPGRPARCVGVGGLGGLMSRRIYGPIWKSTFGHYENINIGSPVVLEQLLRQEGKYPMRSDMALWKEHRDTRRLPYGPFTEEGERWYRLRQVLNKRLLKPSEAVLYADAIGEVVSDLMVRLRDERSRSPSGVLVGDVANLLYRFALEGRKGPPPRPCPAPLFPSPRGSECGLCPTGISYILFETRIGCLKQQVPAETQRFIDSINLMFKNSIFATVLPRWSRKVLPFWDRYLDSWDTIFAFGKTLIDRKMEELEGQVERGKEVSGYLSYLLASGRLSLDEVYGSVAELLLAGVDTTSNTLSWALYHLSRDPDIQETLYQELKAVVPADRFPGAEDIPKMPMLRAVIKETLRVYPVVPTNARVFYEKDIVIGDYLFPKNTLFVLAHYAMSHDETYFPEPERFLPQRWLRGHGSPHHPFSSIPFGYGVRACVGRRIAELEMHLALARIIQAFEVRPDPRGVEVTSVSRIVLVADKPINLEFIARPGAP</sequence>
<evidence type="ECO:0000256" key="1">
    <source>
        <dbReference type="ARBA" id="ARBA00001971"/>
    </source>
</evidence>
<keyword evidence="7 9" id="KW-0503">Monooxygenase</keyword>
<dbReference type="GO" id="GO:0020037">
    <property type="term" value="F:heme binding"/>
    <property type="evidence" value="ECO:0007669"/>
    <property type="project" value="InterPro"/>
</dbReference>
<evidence type="ECO:0000256" key="3">
    <source>
        <dbReference type="ARBA" id="ARBA00022617"/>
    </source>
</evidence>
<dbReference type="InterPro" id="IPR002401">
    <property type="entry name" value="Cyt_P450_E_grp-I"/>
</dbReference>
<dbReference type="GO" id="GO:0034650">
    <property type="term" value="P:cortisol metabolic process"/>
    <property type="evidence" value="ECO:0007669"/>
    <property type="project" value="TreeGrafter"/>
</dbReference>
<feature type="compositionally biased region" description="Pro residues" evidence="10">
    <location>
        <begin position="19"/>
        <end position="31"/>
    </location>
</feature>
<evidence type="ECO:0000313" key="12">
    <source>
        <dbReference type="Proteomes" id="UP001333110"/>
    </source>
</evidence>
<evidence type="ECO:0000256" key="2">
    <source>
        <dbReference type="ARBA" id="ARBA00010617"/>
    </source>
</evidence>
<keyword evidence="3 8" id="KW-0349">Heme</keyword>
<dbReference type="Proteomes" id="UP001333110">
    <property type="component" value="Unassembled WGS sequence"/>
</dbReference>
<dbReference type="GO" id="GO:0004497">
    <property type="term" value="F:monooxygenase activity"/>
    <property type="evidence" value="ECO:0007669"/>
    <property type="project" value="UniProtKB-KW"/>
</dbReference>
<accession>A0AAN7N4H1</accession>
<dbReference type="AlphaFoldDB" id="A0AAN7N4H1"/>
<evidence type="ECO:0000256" key="8">
    <source>
        <dbReference type="PIRSR" id="PIRSR602401-1"/>
    </source>
</evidence>
<evidence type="ECO:0000313" key="11">
    <source>
        <dbReference type="EMBL" id="KAK4817586.1"/>
    </source>
</evidence>
<dbReference type="CDD" id="cd20646">
    <property type="entry name" value="CYP27A1"/>
    <property type="match status" value="1"/>
</dbReference>
<gene>
    <name evidence="11" type="ORF">QYF61_020252</name>
</gene>
<dbReference type="Pfam" id="PF00067">
    <property type="entry name" value="p450"/>
    <property type="match status" value="2"/>
</dbReference>
<organism evidence="11 12">
    <name type="scientific">Mycteria americana</name>
    <name type="common">Wood stork</name>
    <dbReference type="NCBI Taxonomy" id="33587"/>
    <lineage>
        <taxon>Eukaryota</taxon>
        <taxon>Metazoa</taxon>
        <taxon>Chordata</taxon>
        <taxon>Craniata</taxon>
        <taxon>Vertebrata</taxon>
        <taxon>Euteleostomi</taxon>
        <taxon>Archelosauria</taxon>
        <taxon>Archosauria</taxon>
        <taxon>Dinosauria</taxon>
        <taxon>Saurischia</taxon>
        <taxon>Theropoda</taxon>
        <taxon>Coelurosauria</taxon>
        <taxon>Aves</taxon>
        <taxon>Neognathae</taxon>
        <taxon>Neoaves</taxon>
        <taxon>Aequornithes</taxon>
        <taxon>Ciconiiformes</taxon>
        <taxon>Ciconiidae</taxon>
        <taxon>Mycteria</taxon>
    </lineage>
</organism>
<dbReference type="EMBL" id="JAUNZN010000008">
    <property type="protein sequence ID" value="KAK4817586.1"/>
    <property type="molecule type" value="Genomic_DNA"/>
</dbReference>
<name>A0AAN7N4H1_MYCAM</name>
<evidence type="ECO:0000256" key="4">
    <source>
        <dbReference type="ARBA" id="ARBA00022723"/>
    </source>
</evidence>
<keyword evidence="5 9" id="KW-0560">Oxidoreductase</keyword>
<dbReference type="GO" id="GO:0006704">
    <property type="term" value="P:glucocorticoid biosynthetic process"/>
    <property type="evidence" value="ECO:0007669"/>
    <property type="project" value="TreeGrafter"/>
</dbReference>
<dbReference type="PROSITE" id="PS00086">
    <property type="entry name" value="CYTOCHROME_P450"/>
    <property type="match status" value="1"/>
</dbReference>
<dbReference type="Gene3D" id="1.10.630.10">
    <property type="entry name" value="Cytochrome P450"/>
    <property type="match status" value="1"/>
</dbReference>
<dbReference type="GO" id="GO:0008203">
    <property type="term" value="P:cholesterol metabolic process"/>
    <property type="evidence" value="ECO:0007669"/>
    <property type="project" value="TreeGrafter"/>
</dbReference>
<keyword evidence="4 8" id="KW-0479">Metal-binding</keyword>
<feature type="region of interest" description="Disordered" evidence="10">
    <location>
        <begin position="1"/>
        <end position="52"/>
    </location>
</feature>
<evidence type="ECO:0000256" key="10">
    <source>
        <dbReference type="SAM" id="MobiDB-lite"/>
    </source>
</evidence>
<dbReference type="InterPro" id="IPR036396">
    <property type="entry name" value="Cyt_P450_sf"/>
</dbReference>
<dbReference type="GO" id="GO:0071375">
    <property type="term" value="P:cellular response to peptide hormone stimulus"/>
    <property type="evidence" value="ECO:0007669"/>
    <property type="project" value="TreeGrafter"/>
</dbReference>
<dbReference type="GO" id="GO:0006700">
    <property type="term" value="P:C21-steroid hormone biosynthetic process"/>
    <property type="evidence" value="ECO:0007669"/>
    <property type="project" value="TreeGrafter"/>
</dbReference>
<keyword evidence="12" id="KW-1185">Reference proteome</keyword>